<evidence type="ECO:0000313" key="2">
    <source>
        <dbReference type="EMBL" id="SCO65456.1"/>
    </source>
</evidence>
<protein>
    <submittedName>
        <fullName evidence="2">Vir protein, putative</fullName>
    </submittedName>
</protein>
<gene>
    <name evidence="2" type="ORF">PVT01_030027100</name>
</gene>
<evidence type="ECO:0000313" key="3">
    <source>
        <dbReference type="Proteomes" id="UP000196402"/>
    </source>
</evidence>
<accession>A0A1G4GS91</accession>
<dbReference type="AlphaFoldDB" id="A0A1G4GS91"/>
<sequence>MSKADEQLSATVVAAPELSRLSHSDKNRGEKLHQSFPSKEDDVENQVSPMSSTVSTAVGTVAGASSVLALLYKFSPARRWVHSGIQGNTGRMNSNFYEDGPTDLLFDGVQGEDMSSYNTRYNIGYGSV</sequence>
<dbReference type="InterPro" id="IPR008780">
    <property type="entry name" value="Plasmodium_Vir"/>
</dbReference>
<organism evidence="2 3">
    <name type="scientific">Plasmodium vivax</name>
    <name type="common">malaria parasite P. vivax</name>
    <dbReference type="NCBI Taxonomy" id="5855"/>
    <lineage>
        <taxon>Eukaryota</taxon>
        <taxon>Sar</taxon>
        <taxon>Alveolata</taxon>
        <taxon>Apicomplexa</taxon>
        <taxon>Aconoidasida</taxon>
        <taxon>Haemosporida</taxon>
        <taxon>Plasmodiidae</taxon>
        <taxon>Plasmodium</taxon>
        <taxon>Plasmodium (Plasmodium)</taxon>
    </lineage>
</organism>
<proteinExistence type="predicted"/>
<reference evidence="2 3" key="1">
    <citation type="submission" date="2016-07" db="EMBL/GenBank/DDBJ databases">
        <authorList>
            <consortium name="Pathogen Informatics"/>
        </authorList>
    </citation>
    <scope>NUCLEOTIDE SEQUENCE [LARGE SCALE GENOMIC DNA]</scope>
</reference>
<feature type="compositionally biased region" description="Basic and acidic residues" evidence="1">
    <location>
        <begin position="20"/>
        <end position="33"/>
    </location>
</feature>
<evidence type="ECO:0000256" key="1">
    <source>
        <dbReference type="SAM" id="MobiDB-lite"/>
    </source>
</evidence>
<feature type="region of interest" description="Disordered" evidence="1">
    <location>
        <begin position="1"/>
        <end position="53"/>
    </location>
</feature>
<dbReference type="EMBL" id="LT615241">
    <property type="protein sequence ID" value="SCO65456.1"/>
    <property type="molecule type" value="Genomic_DNA"/>
</dbReference>
<name>A0A1G4GS91_PLAVI</name>
<dbReference type="VEuPathDB" id="PlasmoDB:PVPAM_000030700"/>
<dbReference type="Proteomes" id="UP000196402">
    <property type="component" value="Chromosome 3"/>
</dbReference>
<dbReference type="Pfam" id="PF05795">
    <property type="entry name" value="Plasmodium_Vir"/>
    <property type="match status" value="1"/>
</dbReference>